<dbReference type="Gene3D" id="3.30.450.40">
    <property type="match status" value="1"/>
</dbReference>
<name>A0A6L7G4Q9_9RHOB</name>
<comment type="caution">
    <text evidence="2">The sequence shown here is derived from an EMBL/GenBank/DDBJ whole genome shotgun (WGS) entry which is preliminary data.</text>
</comment>
<evidence type="ECO:0000313" key="3">
    <source>
        <dbReference type="Proteomes" id="UP000477911"/>
    </source>
</evidence>
<dbReference type="EMBL" id="WUMU01000015">
    <property type="protein sequence ID" value="MXN18829.1"/>
    <property type="molecule type" value="Genomic_DNA"/>
</dbReference>
<evidence type="ECO:0000313" key="2">
    <source>
        <dbReference type="EMBL" id="MXN18829.1"/>
    </source>
</evidence>
<keyword evidence="3" id="KW-1185">Reference proteome</keyword>
<accession>A0A6L7G4Q9</accession>
<organism evidence="2 3">
    <name type="scientific">Pseudooceanicola albus</name>
    <dbReference type="NCBI Taxonomy" id="2692189"/>
    <lineage>
        <taxon>Bacteria</taxon>
        <taxon>Pseudomonadati</taxon>
        <taxon>Pseudomonadota</taxon>
        <taxon>Alphaproteobacteria</taxon>
        <taxon>Rhodobacterales</taxon>
        <taxon>Paracoccaceae</taxon>
        <taxon>Pseudooceanicola</taxon>
    </lineage>
</organism>
<dbReference type="InterPro" id="IPR029016">
    <property type="entry name" value="GAF-like_dom_sf"/>
</dbReference>
<protein>
    <submittedName>
        <fullName evidence="2">GAF domain-containing protein</fullName>
    </submittedName>
</protein>
<evidence type="ECO:0000259" key="1">
    <source>
        <dbReference type="Pfam" id="PF01590"/>
    </source>
</evidence>
<dbReference type="SUPFAM" id="SSF55781">
    <property type="entry name" value="GAF domain-like"/>
    <property type="match status" value="1"/>
</dbReference>
<dbReference type="InterPro" id="IPR003018">
    <property type="entry name" value="GAF"/>
</dbReference>
<sequence length="170" mass="18193">MTTTPCTSDFLAAIATEGTARAAFAALHAQIEKTVGAKIFTMTENVPEKNASRRLYTSHPVEYPTSALKPNKPGETDWTDCVITHHNTYVANDLATIDTVFPDAPLIDSLGCQSVINLPIIIGGQVIGTLNILHEAGWYTPERVAATEALRLQATTAMLLSLALDAKEAA</sequence>
<proteinExistence type="predicted"/>
<dbReference type="RefSeq" id="WP_160894950.1">
    <property type="nucleotide sequence ID" value="NZ_WUMU01000015.1"/>
</dbReference>
<dbReference type="AlphaFoldDB" id="A0A6L7G4Q9"/>
<gene>
    <name evidence="2" type="ORF">GR170_13345</name>
</gene>
<feature type="domain" description="GAF" evidence="1">
    <location>
        <begin position="66"/>
        <end position="157"/>
    </location>
</feature>
<dbReference type="Pfam" id="PF01590">
    <property type="entry name" value="GAF"/>
    <property type="match status" value="1"/>
</dbReference>
<reference evidence="2 3" key="1">
    <citation type="submission" date="2019-12" db="EMBL/GenBank/DDBJ databases">
        <authorList>
            <person name="Li M."/>
        </authorList>
    </citation>
    <scope>NUCLEOTIDE SEQUENCE [LARGE SCALE GENOMIC DNA]</scope>
    <source>
        <strain evidence="2 3">GBMRC 2024</strain>
    </source>
</reference>
<dbReference type="Proteomes" id="UP000477911">
    <property type="component" value="Unassembled WGS sequence"/>
</dbReference>